<dbReference type="Pfam" id="PF14771">
    <property type="entry name" value="DUF4476"/>
    <property type="match status" value="1"/>
</dbReference>
<name>A0ABP7VCB1_9FLAO</name>
<feature type="compositionally biased region" description="Low complexity" evidence="1">
    <location>
        <begin position="134"/>
        <end position="168"/>
    </location>
</feature>
<organism evidence="4 5">
    <name type="scientific">Flavobacterium cheonanense</name>
    <dbReference type="NCBI Taxonomy" id="706183"/>
    <lineage>
        <taxon>Bacteria</taxon>
        <taxon>Pseudomonadati</taxon>
        <taxon>Bacteroidota</taxon>
        <taxon>Flavobacteriia</taxon>
        <taxon>Flavobacteriales</taxon>
        <taxon>Flavobacteriaceae</taxon>
        <taxon>Flavobacterium</taxon>
    </lineage>
</organism>
<feature type="signal peptide" evidence="2">
    <location>
        <begin position="1"/>
        <end position="18"/>
    </location>
</feature>
<protein>
    <recommendedName>
        <fullName evidence="3">DUF4476 domain-containing protein</fullName>
    </recommendedName>
</protein>
<feature type="domain" description="DUF4476" evidence="3">
    <location>
        <begin position="247"/>
        <end position="337"/>
    </location>
</feature>
<keyword evidence="5" id="KW-1185">Reference proteome</keyword>
<keyword evidence="2" id="KW-0732">Signal</keyword>
<dbReference type="Proteomes" id="UP001500367">
    <property type="component" value="Unassembled WGS sequence"/>
</dbReference>
<dbReference type="EMBL" id="BAABCT010000001">
    <property type="protein sequence ID" value="GAA4064225.1"/>
    <property type="molecule type" value="Genomic_DNA"/>
</dbReference>
<feature type="region of interest" description="Disordered" evidence="1">
    <location>
        <begin position="132"/>
        <end position="168"/>
    </location>
</feature>
<dbReference type="RefSeq" id="WP_344815339.1">
    <property type="nucleotide sequence ID" value="NZ_BAABCT010000001.1"/>
</dbReference>
<dbReference type="InterPro" id="IPR028011">
    <property type="entry name" value="DUF4476"/>
</dbReference>
<gene>
    <name evidence="4" type="ORF">GCM10022389_06290</name>
</gene>
<evidence type="ECO:0000259" key="3">
    <source>
        <dbReference type="Pfam" id="PF14771"/>
    </source>
</evidence>
<comment type="caution">
    <text evidence="4">The sequence shown here is derived from an EMBL/GenBank/DDBJ whole genome shotgun (WGS) entry which is preliminary data.</text>
</comment>
<evidence type="ECO:0000256" key="1">
    <source>
        <dbReference type="SAM" id="MobiDB-lite"/>
    </source>
</evidence>
<evidence type="ECO:0000313" key="5">
    <source>
        <dbReference type="Proteomes" id="UP001500367"/>
    </source>
</evidence>
<proteinExistence type="predicted"/>
<evidence type="ECO:0000313" key="4">
    <source>
        <dbReference type="EMBL" id="GAA4064225.1"/>
    </source>
</evidence>
<sequence length="344" mass="38482">MKTKLLLLFLFTSQLIFAQTSSITVFSQEGERFYVIVNGVRQNDAPTTNVKVTDLEKPNYLVKIIFEDQSIASLNQNVNLLDYDEKRTNVTFNLKRDKKGKMKMTINSFDYDVNSSKGTDVVKYHEVENPISIPTKNTTSTPTTTSSTTKNTSTTTNTNTTPTTTTKTETTTVEMNMLGIGVNTKIEESEDNVNVNLNIGGINTSVTTKTDTPVKPGRPKVLKDEIVTEKPIATTTVENTAKNCTTKMSTADFQRAKSSVEKQSFAETKMKVAKQFTTSNCLSTDQIIEIVNLFSFEENKLDYAKFAYSKCVDKNNYFMVNDAFSFSSSTDELTEYIESISKNK</sequence>
<reference evidence="5" key="1">
    <citation type="journal article" date="2019" name="Int. J. Syst. Evol. Microbiol.">
        <title>The Global Catalogue of Microorganisms (GCM) 10K type strain sequencing project: providing services to taxonomists for standard genome sequencing and annotation.</title>
        <authorList>
            <consortium name="The Broad Institute Genomics Platform"/>
            <consortium name="The Broad Institute Genome Sequencing Center for Infectious Disease"/>
            <person name="Wu L."/>
            <person name="Ma J."/>
        </authorList>
    </citation>
    <scope>NUCLEOTIDE SEQUENCE [LARGE SCALE GENOMIC DNA]</scope>
    <source>
        <strain evidence="5">JCM 17069</strain>
    </source>
</reference>
<accession>A0ABP7VCB1</accession>
<feature type="chain" id="PRO_5045360305" description="DUF4476 domain-containing protein" evidence="2">
    <location>
        <begin position="19"/>
        <end position="344"/>
    </location>
</feature>
<evidence type="ECO:0000256" key="2">
    <source>
        <dbReference type="SAM" id="SignalP"/>
    </source>
</evidence>